<evidence type="ECO:0000256" key="1">
    <source>
        <dbReference type="ARBA" id="ARBA00000971"/>
    </source>
</evidence>
<dbReference type="EC" id="5.2.1.8" evidence="6"/>
<reference evidence="8 9" key="1">
    <citation type="submission" date="2016-11" db="EMBL/GenBank/DDBJ databases">
        <authorList>
            <person name="Jaros S."/>
            <person name="Januszkiewicz K."/>
            <person name="Wedrychowicz H."/>
        </authorList>
    </citation>
    <scope>NUCLEOTIDE SEQUENCE [LARGE SCALE GENOMIC DNA]</scope>
    <source>
        <strain evidence="8 9">DSM 17737</strain>
    </source>
</reference>
<evidence type="ECO:0000313" key="8">
    <source>
        <dbReference type="EMBL" id="SIN73723.1"/>
    </source>
</evidence>
<dbReference type="EMBL" id="FSRE01000001">
    <property type="protein sequence ID" value="SIN73723.1"/>
    <property type="molecule type" value="Genomic_DNA"/>
</dbReference>
<protein>
    <recommendedName>
        <fullName evidence="6">Peptidyl-prolyl cis-trans isomerase</fullName>
        <ecNumber evidence="6">5.2.1.8</ecNumber>
    </recommendedName>
</protein>
<dbReference type="SUPFAM" id="SSF54534">
    <property type="entry name" value="FKBP-like"/>
    <property type="match status" value="1"/>
</dbReference>
<dbReference type="InterPro" id="IPR046357">
    <property type="entry name" value="PPIase_dom_sf"/>
</dbReference>
<dbReference type="AlphaFoldDB" id="A0A1N6DSQ0"/>
<evidence type="ECO:0000313" key="9">
    <source>
        <dbReference type="Proteomes" id="UP000198461"/>
    </source>
</evidence>
<dbReference type="InterPro" id="IPR048261">
    <property type="entry name" value="SlpA/SlyD-like_ins_sf"/>
</dbReference>
<dbReference type="PANTHER" id="PTHR47861">
    <property type="entry name" value="FKBP-TYPE PEPTIDYL-PROLYL CIS-TRANS ISOMERASE SLYD"/>
    <property type="match status" value="1"/>
</dbReference>
<dbReference type="PROSITE" id="PS50059">
    <property type="entry name" value="FKBP_PPIASE"/>
    <property type="match status" value="1"/>
</dbReference>
<evidence type="ECO:0000259" key="7">
    <source>
        <dbReference type="PROSITE" id="PS50059"/>
    </source>
</evidence>
<dbReference type="STRING" id="364032.SAMN05443662_0385"/>
<sequence length="143" mass="15760">MTKTVLPDSTIDLRFSLSLIDGTVVDQTEVDELLQFTLGDGTLFEGLEKWLLGLEEGESRQFTLFPDDAFGNPDPDNLVTIKREAFPNDVELERGLVIGFSGPAGEDVPGMIVAIEDDEVTVDFNHPLAGQVLIFDVTIEKIY</sequence>
<gene>
    <name evidence="8" type="ORF">SAMN05443662_0385</name>
</gene>
<evidence type="ECO:0000256" key="5">
    <source>
        <dbReference type="PROSITE-ProRule" id="PRU00277"/>
    </source>
</evidence>
<dbReference type="Gene3D" id="2.40.10.330">
    <property type="match status" value="1"/>
</dbReference>
<dbReference type="InterPro" id="IPR001179">
    <property type="entry name" value="PPIase_FKBP_dom"/>
</dbReference>
<dbReference type="Gene3D" id="3.10.50.40">
    <property type="match status" value="1"/>
</dbReference>
<evidence type="ECO:0000256" key="6">
    <source>
        <dbReference type="RuleBase" id="RU003915"/>
    </source>
</evidence>
<dbReference type="Pfam" id="PF00254">
    <property type="entry name" value="FKBP_C"/>
    <property type="match status" value="1"/>
</dbReference>
<dbReference type="RefSeq" id="WP_074200700.1">
    <property type="nucleotide sequence ID" value="NZ_FSRE01000001.1"/>
</dbReference>
<keyword evidence="4 5" id="KW-0413">Isomerase</keyword>
<dbReference type="Proteomes" id="UP000198461">
    <property type="component" value="Unassembled WGS sequence"/>
</dbReference>
<dbReference type="PANTHER" id="PTHR47861:SF4">
    <property type="entry name" value="FKBP-TYPE 16 KDA PEPTIDYL-PROLYL CIS-TRANS ISOMERASE"/>
    <property type="match status" value="1"/>
</dbReference>
<evidence type="ECO:0000256" key="4">
    <source>
        <dbReference type="ARBA" id="ARBA00023235"/>
    </source>
</evidence>
<dbReference type="OrthoDB" id="9808891at2"/>
<keyword evidence="3 5" id="KW-0697">Rotamase</keyword>
<evidence type="ECO:0000256" key="2">
    <source>
        <dbReference type="ARBA" id="ARBA00006577"/>
    </source>
</evidence>
<feature type="domain" description="PPIase FKBP-type" evidence="7">
    <location>
        <begin position="8"/>
        <end position="92"/>
    </location>
</feature>
<keyword evidence="9" id="KW-1185">Reference proteome</keyword>
<comment type="catalytic activity">
    <reaction evidence="1 5 6">
        <text>[protein]-peptidylproline (omega=180) = [protein]-peptidylproline (omega=0)</text>
        <dbReference type="Rhea" id="RHEA:16237"/>
        <dbReference type="Rhea" id="RHEA-COMP:10747"/>
        <dbReference type="Rhea" id="RHEA-COMP:10748"/>
        <dbReference type="ChEBI" id="CHEBI:83833"/>
        <dbReference type="ChEBI" id="CHEBI:83834"/>
        <dbReference type="EC" id="5.2.1.8"/>
    </reaction>
</comment>
<proteinExistence type="inferred from homology"/>
<dbReference type="GO" id="GO:0003755">
    <property type="term" value="F:peptidyl-prolyl cis-trans isomerase activity"/>
    <property type="evidence" value="ECO:0007669"/>
    <property type="project" value="UniProtKB-UniRule"/>
</dbReference>
<name>A0A1N6DSQ0_9GAMM</name>
<evidence type="ECO:0000256" key="3">
    <source>
        <dbReference type="ARBA" id="ARBA00023110"/>
    </source>
</evidence>
<comment type="similarity">
    <text evidence="2 6">Belongs to the FKBP-type PPIase family.</text>
</comment>
<accession>A0A1N6DSQ0</accession>
<organism evidence="8 9">
    <name type="scientific">Sulfurivirga caldicuralii</name>
    <dbReference type="NCBI Taxonomy" id="364032"/>
    <lineage>
        <taxon>Bacteria</taxon>
        <taxon>Pseudomonadati</taxon>
        <taxon>Pseudomonadota</taxon>
        <taxon>Gammaproteobacteria</taxon>
        <taxon>Thiotrichales</taxon>
        <taxon>Piscirickettsiaceae</taxon>
        <taxon>Sulfurivirga</taxon>
    </lineage>
</organism>